<accession>A0ABU0W8X3</accession>
<organism evidence="1 2">
    <name type="scientific">Natronospira bacteriovora</name>
    <dbReference type="NCBI Taxonomy" id="3069753"/>
    <lineage>
        <taxon>Bacteria</taxon>
        <taxon>Pseudomonadati</taxon>
        <taxon>Pseudomonadota</taxon>
        <taxon>Gammaproteobacteria</taxon>
        <taxon>Natronospirales</taxon>
        <taxon>Natronospiraceae</taxon>
        <taxon>Natronospira</taxon>
    </lineage>
</organism>
<name>A0ABU0W8X3_9GAMM</name>
<gene>
    <name evidence="1" type="ORF">RBH19_11385</name>
</gene>
<dbReference type="PROSITE" id="PS51257">
    <property type="entry name" value="PROKAR_LIPOPROTEIN"/>
    <property type="match status" value="1"/>
</dbReference>
<sequence length="237" mass="26158">MSKFWFISALLLTTALGGCIGIAHQSADVPVLEILVKPDPLESCGELSPMVLVAPVFYGVPEAFRDLVADELKDGTYYESVSVGPDIEGDFQVEFPPETRHIGHLATPFSSGPSRNVTTSRIVLIRPGRGQGIFKVTLEGDRALVQRLQNLDSLADRPEKQREKEGFGEYSKEISGFFHSARWRPTEAMQVRSIERSDRRDFFVIEFQELICANKGFNRTPESSAVAKPVKLSAGAG</sequence>
<protein>
    <recommendedName>
        <fullName evidence="3">Lipoprotein</fullName>
    </recommendedName>
</protein>
<keyword evidence="2" id="KW-1185">Reference proteome</keyword>
<reference evidence="1 2" key="1">
    <citation type="submission" date="2023-08" db="EMBL/GenBank/DDBJ databases">
        <title>Whole-genome sequencing of halo(alkali)philic microorganisms from hypersaline lakes.</title>
        <authorList>
            <person name="Sorokin D.Y."/>
            <person name="Abbas B."/>
            <person name="Merkel A.Y."/>
        </authorList>
    </citation>
    <scope>NUCLEOTIDE SEQUENCE [LARGE SCALE GENOMIC DNA]</scope>
    <source>
        <strain evidence="1 2">AB-CW4</strain>
    </source>
</reference>
<comment type="caution">
    <text evidence="1">The sequence shown here is derived from an EMBL/GenBank/DDBJ whole genome shotgun (WGS) entry which is preliminary data.</text>
</comment>
<evidence type="ECO:0000313" key="2">
    <source>
        <dbReference type="Proteomes" id="UP001239019"/>
    </source>
</evidence>
<dbReference type="EMBL" id="JAVDDT010000007">
    <property type="protein sequence ID" value="MDQ2070482.1"/>
    <property type="molecule type" value="Genomic_DNA"/>
</dbReference>
<dbReference type="RefSeq" id="WP_306728982.1">
    <property type="nucleotide sequence ID" value="NZ_JAVDDT010000007.1"/>
</dbReference>
<proteinExistence type="predicted"/>
<evidence type="ECO:0008006" key="3">
    <source>
        <dbReference type="Google" id="ProtNLM"/>
    </source>
</evidence>
<evidence type="ECO:0000313" key="1">
    <source>
        <dbReference type="EMBL" id="MDQ2070482.1"/>
    </source>
</evidence>
<dbReference type="Proteomes" id="UP001239019">
    <property type="component" value="Unassembled WGS sequence"/>
</dbReference>